<gene>
    <name evidence="6" type="ORF">P409_06460</name>
</gene>
<dbReference type="InterPro" id="IPR023346">
    <property type="entry name" value="Lysozyme-like_dom_sf"/>
</dbReference>
<dbReference type="PANTHER" id="PTHR37423">
    <property type="entry name" value="SOLUBLE LYTIC MUREIN TRANSGLYCOSYLASE-RELATED"/>
    <property type="match status" value="1"/>
</dbReference>
<evidence type="ECO:0000313" key="7">
    <source>
        <dbReference type="Proteomes" id="UP000029995"/>
    </source>
</evidence>
<evidence type="ECO:0000256" key="4">
    <source>
        <dbReference type="SAM" id="SignalP"/>
    </source>
</evidence>
<evidence type="ECO:0000256" key="2">
    <source>
        <dbReference type="ARBA" id="ARBA00009387"/>
    </source>
</evidence>
<dbReference type="SUPFAM" id="SSF53955">
    <property type="entry name" value="Lysozyme-like"/>
    <property type="match status" value="1"/>
</dbReference>
<dbReference type="Gene3D" id="1.10.530.10">
    <property type="match status" value="1"/>
</dbReference>
<comment type="caution">
    <text evidence="6">The sequence shown here is derived from an EMBL/GenBank/DDBJ whole genome shotgun (WGS) entry which is preliminary data.</text>
</comment>
<sequence length="655" mass="71770">MVRAGKRTALAAALLVACGALLLGTAAPVLAQPATPAEIKAAQALFFAVDRNGWDVVRTVESQMANTLVGRLATWADLSRADSTAGFEELAAFVVRNPGWPNVVALRRRAERAMPDGLPADAVVAWFDAFAPLTAEGALHFGTALQANDPIRARIWVRDTWRSISLTGAQETEFLARFGGLLGPDDHWARLDTLLWAERAEEARRMLPRVSGDRRQLADTRLKLMARTPDASAAVRALPAKLLQDEGILYERTRWRRRNNDEAGAIEMLAQQPKTSAHARDWWLERHIIARRLFDEQSYTKAYQLVTAREQSDPVDRADKDFLAGWLALRFLNRPSDAVEHFEKLYGDVSMPISLARGAYWAGRAHEAAGHKQKAVDWYRLAAKQTLTFYGQLAADKLDQPSIAALPVSATPSTQAVAAYGGDLARAARLLDAIGQRDRADLFLRKLMVDADTPEKNRLLATLASSMKYPFVAVRAAKAAARDGLTVVDAAYPLVAMPDDLSGLPPALVLGLARQESEFNATAVSSAGAIGLMQLRPGTARDVAQSLGIDHTTGMLSGDPVHNLRLGSRYLADLIKRYDGNWPRAIAAYNAGFGRVDTWAPTPSKTPEQVVDWIESIPLPETRSYVQRVLENTQVYRLRLGEAPKAGALEADLLR</sequence>
<protein>
    <recommendedName>
        <fullName evidence="5">Transglycosylase SLT domain-containing protein</fullName>
    </recommendedName>
</protein>
<proteinExistence type="inferred from homology"/>
<dbReference type="GO" id="GO:0016020">
    <property type="term" value="C:membrane"/>
    <property type="evidence" value="ECO:0007669"/>
    <property type="project" value="InterPro"/>
</dbReference>
<dbReference type="EMBL" id="JANX01000048">
    <property type="protein sequence ID" value="KGM35105.1"/>
    <property type="molecule type" value="Genomic_DNA"/>
</dbReference>
<accession>A0A0A0DAP4</accession>
<feature type="chain" id="PRO_5001960600" description="Transglycosylase SLT domain-containing protein" evidence="4">
    <location>
        <begin position="32"/>
        <end position="655"/>
    </location>
</feature>
<name>A0A0A0DAP4_9PROT</name>
<dbReference type="InterPro" id="IPR008258">
    <property type="entry name" value="Transglycosylase_SLT_dom_1"/>
</dbReference>
<feature type="domain" description="Transglycosylase SLT" evidence="5">
    <location>
        <begin position="502"/>
        <end position="604"/>
    </location>
</feature>
<dbReference type="GO" id="GO:0000270">
    <property type="term" value="P:peptidoglycan metabolic process"/>
    <property type="evidence" value="ECO:0007669"/>
    <property type="project" value="InterPro"/>
</dbReference>
<dbReference type="PANTHER" id="PTHR37423:SF2">
    <property type="entry name" value="MEMBRANE-BOUND LYTIC MUREIN TRANSGLYCOSYLASE C"/>
    <property type="match status" value="1"/>
</dbReference>
<feature type="signal peptide" evidence="4">
    <location>
        <begin position="1"/>
        <end position="31"/>
    </location>
</feature>
<dbReference type="PROSITE" id="PS00922">
    <property type="entry name" value="TRANSGLYCOSYLASE"/>
    <property type="match status" value="1"/>
</dbReference>
<evidence type="ECO:0000256" key="3">
    <source>
        <dbReference type="ARBA" id="ARBA00022729"/>
    </source>
</evidence>
<evidence type="ECO:0000313" key="6">
    <source>
        <dbReference type="EMBL" id="KGM35105.1"/>
    </source>
</evidence>
<dbReference type="AlphaFoldDB" id="A0A0A0DAP4"/>
<dbReference type="Proteomes" id="UP000029995">
    <property type="component" value="Unassembled WGS sequence"/>
</dbReference>
<organism evidence="6 7">
    <name type="scientific">Inquilinus limosus MP06</name>
    <dbReference type="NCBI Taxonomy" id="1398085"/>
    <lineage>
        <taxon>Bacteria</taxon>
        <taxon>Pseudomonadati</taxon>
        <taxon>Pseudomonadota</taxon>
        <taxon>Alphaproteobacteria</taxon>
        <taxon>Rhodospirillales</taxon>
        <taxon>Rhodospirillaceae</taxon>
        <taxon>Inquilinus</taxon>
    </lineage>
</organism>
<dbReference type="InterPro" id="IPR000189">
    <property type="entry name" value="Transglyc_AS"/>
</dbReference>
<evidence type="ECO:0000259" key="5">
    <source>
        <dbReference type="Pfam" id="PF01464"/>
    </source>
</evidence>
<comment type="similarity">
    <text evidence="2">Belongs to the virb1 family.</text>
</comment>
<dbReference type="GO" id="GO:0042597">
    <property type="term" value="C:periplasmic space"/>
    <property type="evidence" value="ECO:0007669"/>
    <property type="project" value="InterPro"/>
</dbReference>
<keyword evidence="3 4" id="KW-0732">Signal</keyword>
<dbReference type="Gene3D" id="1.25.20.10">
    <property type="entry name" value="Bacterial muramidases"/>
    <property type="match status" value="1"/>
</dbReference>
<dbReference type="CDD" id="cd13401">
    <property type="entry name" value="Slt70-like"/>
    <property type="match status" value="1"/>
</dbReference>
<dbReference type="Pfam" id="PF01464">
    <property type="entry name" value="SLT"/>
    <property type="match status" value="1"/>
</dbReference>
<dbReference type="SUPFAM" id="SSF48435">
    <property type="entry name" value="Bacterial muramidases"/>
    <property type="match status" value="1"/>
</dbReference>
<reference evidence="6 7" key="1">
    <citation type="submission" date="2014-01" db="EMBL/GenBank/DDBJ databases">
        <title>Genome sequence determination for a cystic fibrosis isolate, Inquilinus limosus.</title>
        <authorList>
            <person name="Pino M."/>
            <person name="Di Conza J."/>
            <person name="Gutkind G."/>
        </authorList>
    </citation>
    <scope>NUCLEOTIDE SEQUENCE [LARGE SCALE GENOMIC DNA]</scope>
    <source>
        <strain evidence="6 7">MP06</strain>
    </source>
</reference>
<evidence type="ECO:0000256" key="1">
    <source>
        <dbReference type="ARBA" id="ARBA00007734"/>
    </source>
</evidence>
<dbReference type="GO" id="GO:0004553">
    <property type="term" value="F:hydrolase activity, hydrolyzing O-glycosyl compounds"/>
    <property type="evidence" value="ECO:0007669"/>
    <property type="project" value="InterPro"/>
</dbReference>
<comment type="similarity">
    <text evidence="1">Belongs to the transglycosylase Slt family.</text>
</comment>
<dbReference type="PROSITE" id="PS51257">
    <property type="entry name" value="PROKAR_LIPOPROTEIN"/>
    <property type="match status" value="1"/>
</dbReference>
<dbReference type="InterPro" id="IPR008939">
    <property type="entry name" value="Lytic_TGlycosylase_superhlx_U"/>
</dbReference>
<dbReference type="GO" id="GO:0008933">
    <property type="term" value="F:peptidoglycan lytic transglycosylase activity"/>
    <property type="evidence" value="ECO:0007669"/>
    <property type="project" value="InterPro"/>
</dbReference>